<evidence type="ECO:0000256" key="2">
    <source>
        <dbReference type="ARBA" id="ARBA00004919"/>
    </source>
</evidence>
<comment type="subcellular location">
    <subcellularLocation>
        <location evidence="1 14">Cell membrane</location>
        <topology evidence="1 14">Multi-pass membrane protein</topology>
    </subcellularLocation>
</comment>
<dbReference type="InterPro" id="IPR000537">
    <property type="entry name" value="UbiA_prenyltransferase"/>
</dbReference>
<reference evidence="15 16" key="1">
    <citation type="submission" date="2019-12" db="EMBL/GenBank/DDBJ databases">
        <title>Genomic-based taxomic classification of the family Erythrobacteraceae.</title>
        <authorList>
            <person name="Xu L."/>
        </authorList>
    </citation>
    <scope>NUCLEOTIDE SEQUENCE [LARGE SCALE GENOMIC DNA]</scope>
    <source>
        <strain evidence="15 16">KCTC 42006</strain>
    </source>
</reference>
<proteinExistence type="inferred from homology"/>
<dbReference type="NCBIfam" id="NF003349">
    <property type="entry name" value="PRK04375.1-2"/>
    <property type="match status" value="1"/>
</dbReference>
<dbReference type="AlphaFoldDB" id="A0A844Z5V1"/>
<dbReference type="PANTHER" id="PTHR43448:SF7">
    <property type="entry name" value="4-HYDROXYBENZOATE SOLANESYLTRANSFERASE"/>
    <property type="match status" value="1"/>
</dbReference>
<evidence type="ECO:0000313" key="15">
    <source>
        <dbReference type="EMBL" id="MXO83168.1"/>
    </source>
</evidence>
<dbReference type="InterPro" id="IPR030470">
    <property type="entry name" value="UbiA_prenylTrfase_CS"/>
</dbReference>
<evidence type="ECO:0000256" key="4">
    <source>
        <dbReference type="ARBA" id="ARBA00022475"/>
    </source>
</evidence>
<evidence type="ECO:0000256" key="13">
    <source>
        <dbReference type="ARBA" id="ARBA00047690"/>
    </source>
</evidence>
<feature type="transmembrane region" description="Helical" evidence="14">
    <location>
        <begin position="248"/>
        <end position="272"/>
    </location>
</feature>
<gene>
    <name evidence="14" type="primary">ctaB</name>
    <name evidence="15" type="ORF">GRI35_07280</name>
</gene>
<feature type="transmembrane region" description="Helical" evidence="14">
    <location>
        <begin position="176"/>
        <end position="200"/>
    </location>
</feature>
<feature type="transmembrane region" description="Helical" evidence="14">
    <location>
        <begin position="225"/>
        <end position="242"/>
    </location>
</feature>
<keyword evidence="16" id="KW-1185">Reference proteome</keyword>
<feature type="transmembrane region" description="Helical" evidence="14">
    <location>
        <begin position="30"/>
        <end position="46"/>
    </location>
</feature>
<dbReference type="PROSITE" id="PS00943">
    <property type="entry name" value="UBIA"/>
    <property type="match status" value="1"/>
</dbReference>
<accession>A0A844Z5V1</accession>
<dbReference type="PANTHER" id="PTHR43448">
    <property type="entry name" value="PROTOHEME IX FARNESYLTRANSFERASE, MITOCHONDRIAL"/>
    <property type="match status" value="1"/>
</dbReference>
<dbReference type="NCBIfam" id="TIGR01473">
    <property type="entry name" value="cyoE_ctaB"/>
    <property type="match status" value="1"/>
</dbReference>
<evidence type="ECO:0000256" key="1">
    <source>
        <dbReference type="ARBA" id="ARBA00004651"/>
    </source>
</evidence>
<keyword evidence="5 14" id="KW-0808">Transferase</keyword>
<dbReference type="UniPathway" id="UPA00834">
    <property type="reaction ID" value="UER00712"/>
</dbReference>
<dbReference type="EMBL" id="WTYZ01000001">
    <property type="protein sequence ID" value="MXO83168.1"/>
    <property type="molecule type" value="Genomic_DNA"/>
</dbReference>
<feature type="transmembrane region" description="Helical" evidence="14">
    <location>
        <begin position="53"/>
        <end position="76"/>
    </location>
</feature>
<name>A0A844Z5V1_9SPHN</name>
<dbReference type="Gene3D" id="1.10.357.140">
    <property type="entry name" value="UbiA prenyltransferase"/>
    <property type="match status" value="1"/>
</dbReference>
<evidence type="ECO:0000256" key="3">
    <source>
        <dbReference type="ARBA" id="ARBA00012292"/>
    </source>
</evidence>
<evidence type="ECO:0000256" key="10">
    <source>
        <dbReference type="ARBA" id="ARBA00030253"/>
    </source>
</evidence>
<comment type="pathway">
    <text evidence="2 14">Porphyrin-containing compound metabolism; heme O biosynthesis; heme O from protoheme: step 1/1.</text>
</comment>
<keyword evidence="9 14" id="KW-0472">Membrane</keyword>
<dbReference type="Proteomes" id="UP000460290">
    <property type="component" value="Unassembled WGS sequence"/>
</dbReference>
<dbReference type="GO" id="GO:0005886">
    <property type="term" value="C:plasma membrane"/>
    <property type="evidence" value="ECO:0007669"/>
    <property type="project" value="UniProtKB-SubCell"/>
</dbReference>
<comment type="caution">
    <text evidence="15">The sequence shown here is derived from an EMBL/GenBank/DDBJ whole genome shotgun (WGS) entry which is preliminary data.</text>
</comment>
<dbReference type="Pfam" id="PF01040">
    <property type="entry name" value="UbiA"/>
    <property type="match status" value="1"/>
</dbReference>
<comment type="similarity">
    <text evidence="14">Belongs to the UbiA prenyltransferase family. Protoheme IX farnesyltransferase subfamily.</text>
</comment>
<dbReference type="OrthoDB" id="9814417at2"/>
<dbReference type="CDD" id="cd13957">
    <property type="entry name" value="PT_UbiA_Cox10"/>
    <property type="match status" value="1"/>
</dbReference>
<keyword evidence="7 14" id="KW-1133">Transmembrane helix</keyword>
<comment type="miscellaneous">
    <text evidence="14">Carbon 2 of the heme B porphyrin ring is defined according to the Fischer nomenclature.</text>
</comment>
<keyword evidence="4 14" id="KW-1003">Cell membrane</keyword>
<dbReference type="GO" id="GO:0008495">
    <property type="term" value="F:protoheme IX farnesyltransferase activity"/>
    <property type="evidence" value="ECO:0007669"/>
    <property type="project" value="UniProtKB-UniRule"/>
</dbReference>
<feature type="transmembrane region" description="Helical" evidence="14">
    <location>
        <begin position="284"/>
        <end position="306"/>
    </location>
</feature>
<comment type="catalytic activity">
    <reaction evidence="13 14">
        <text>heme b + (2E,6E)-farnesyl diphosphate + H2O = Fe(II)-heme o + diphosphate</text>
        <dbReference type="Rhea" id="RHEA:28070"/>
        <dbReference type="ChEBI" id="CHEBI:15377"/>
        <dbReference type="ChEBI" id="CHEBI:33019"/>
        <dbReference type="ChEBI" id="CHEBI:60344"/>
        <dbReference type="ChEBI" id="CHEBI:60530"/>
        <dbReference type="ChEBI" id="CHEBI:175763"/>
        <dbReference type="EC" id="2.5.1.141"/>
    </reaction>
</comment>
<feature type="transmembrane region" description="Helical" evidence="14">
    <location>
        <begin position="107"/>
        <end position="140"/>
    </location>
</feature>
<evidence type="ECO:0000256" key="12">
    <source>
        <dbReference type="ARBA" id="ARBA00042475"/>
    </source>
</evidence>
<protein>
    <recommendedName>
        <fullName evidence="11 14">Protoheme IX farnesyltransferase</fullName>
        <ecNumber evidence="3 14">2.5.1.141</ecNumber>
    </recommendedName>
    <alternativeName>
        <fullName evidence="12 14">Heme B farnesyltransferase</fullName>
    </alternativeName>
    <alternativeName>
        <fullName evidence="10 14">Heme O synthase</fullName>
    </alternativeName>
</protein>
<dbReference type="InterPro" id="IPR006369">
    <property type="entry name" value="Protohaem_IX_farnesylTrfase"/>
</dbReference>
<evidence type="ECO:0000256" key="11">
    <source>
        <dbReference type="ARBA" id="ARBA00040810"/>
    </source>
</evidence>
<feature type="transmembrane region" description="Helical" evidence="14">
    <location>
        <begin position="152"/>
        <end position="170"/>
    </location>
</feature>
<evidence type="ECO:0000256" key="5">
    <source>
        <dbReference type="ARBA" id="ARBA00022679"/>
    </source>
</evidence>
<keyword evidence="6 14" id="KW-0812">Transmembrane</keyword>
<dbReference type="InterPro" id="IPR044878">
    <property type="entry name" value="UbiA_sf"/>
</dbReference>
<dbReference type="HAMAP" id="MF_00154">
    <property type="entry name" value="CyoE_CtaB"/>
    <property type="match status" value="1"/>
</dbReference>
<dbReference type="EC" id="2.5.1.141" evidence="3 14"/>
<evidence type="ECO:0000256" key="8">
    <source>
        <dbReference type="ARBA" id="ARBA00023133"/>
    </source>
</evidence>
<evidence type="ECO:0000313" key="16">
    <source>
        <dbReference type="Proteomes" id="UP000460290"/>
    </source>
</evidence>
<keyword evidence="8 14" id="KW-0350">Heme biosynthesis</keyword>
<sequence>MSSGPTPQAAEAQHIMPTDWRDFFALTKPGVMRLVIFTGLCGLLAAPGSIHPIIGFTAVLCIAMGAGGSAALNQWWEADIDAGMKRTAARPLPAGRMNRDDARNFGIFLSAASVGIMGIAVGWLAAGILALAIVYYSVAYTIWLKPNTPQNIVIGGGAGAFPPMIGWIAVTGDITAMPVLLFAIIFFWTPPHFWALALFVKSDYAKAGIPMMPVVKGEAATRKQIFAYSILLVPIAASPWFIGGTTAVYGVAALALTLGFLALSVPVTFRTITEGDTLKPEKRLFAYSIIYLFVLFGALVLDRVAFYQGWIS</sequence>
<dbReference type="GO" id="GO:0048034">
    <property type="term" value="P:heme O biosynthetic process"/>
    <property type="evidence" value="ECO:0007669"/>
    <property type="project" value="UniProtKB-UniRule"/>
</dbReference>
<evidence type="ECO:0000256" key="9">
    <source>
        <dbReference type="ARBA" id="ARBA00023136"/>
    </source>
</evidence>
<evidence type="ECO:0000256" key="14">
    <source>
        <dbReference type="HAMAP-Rule" id="MF_00154"/>
    </source>
</evidence>
<organism evidence="15 16">
    <name type="scientific">Pontixanthobacter aestiaquae</name>
    <dbReference type="NCBI Taxonomy" id="1509367"/>
    <lineage>
        <taxon>Bacteria</taxon>
        <taxon>Pseudomonadati</taxon>
        <taxon>Pseudomonadota</taxon>
        <taxon>Alphaproteobacteria</taxon>
        <taxon>Sphingomonadales</taxon>
        <taxon>Erythrobacteraceae</taxon>
        <taxon>Pontixanthobacter</taxon>
    </lineage>
</organism>
<evidence type="ECO:0000256" key="7">
    <source>
        <dbReference type="ARBA" id="ARBA00022989"/>
    </source>
</evidence>
<comment type="function">
    <text evidence="14">Converts heme B (protoheme IX) to heme O by substitution of the vinyl group on carbon 2 of heme B porphyrin ring with a hydroxyethyl farnesyl side group.</text>
</comment>
<dbReference type="RefSeq" id="WP_160613548.1">
    <property type="nucleotide sequence ID" value="NZ_JAUFQM010000001.1"/>
</dbReference>
<evidence type="ECO:0000256" key="6">
    <source>
        <dbReference type="ARBA" id="ARBA00022692"/>
    </source>
</evidence>